<dbReference type="GO" id="GO:0016787">
    <property type="term" value="F:hydrolase activity"/>
    <property type="evidence" value="ECO:0007669"/>
    <property type="project" value="UniProtKB-KW"/>
</dbReference>
<accession>A0A1V0TZL1</accession>
<protein>
    <submittedName>
        <fullName evidence="2">Alpha/beta hydrolase</fullName>
    </submittedName>
</protein>
<feature type="domain" description="AB hydrolase-1" evidence="1">
    <location>
        <begin position="45"/>
        <end position="356"/>
    </location>
</feature>
<dbReference type="RefSeq" id="WP_083108538.1">
    <property type="nucleotide sequence ID" value="NZ_CP020569.1"/>
</dbReference>
<keyword evidence="2" id="KW-0378">Hydrolase</keyword>
<dbReference type="Gene3D" id="3.40.50.1820">
    <property type="entry name" value="alpha/beta hydrolase"/>
    <property type="match status" value="1"/>
</dbReference>
<keyword evidence="3" id="KW-1185">Reference proteome</keyword>
<dbReference type="GO" id="GO:0016020">
    <property type="term" value="C:membrane"/>
    <property type="evidence" value="ECO:0007669"/>
    <property type="project" value="TreeGrafter"/>
</dbReference>
<dbReference type="Pfam" id="PF00561">
    <property type="entry name" value="Abhydrolase_1"/>
    <property type="match status" value="1"/>
</dbReference>
<dbReference type="SUPFAM" id="SSF53474">
    <property type="entry name" value="alpha/beta-Hydrolases"/>
    <property type="match status" value="1"/>
</dbReference>
<dbReference type="AlphaFoldDB" id="A0A1V0TZL1"/>
<dbReference type="EMBL" id="CP020569">
    <property type="protein sequence ID" value="ARF58341.1"/>
    <property type="molecule type" value="Genomic_DNA"/>
</dbReference>
<reference evidence="2 3" key="1">
    <citation type="submission" date="2017-04" db="EMBL/GenBank/DDBJ databases">
        <title>Complete Genome Sequence of Streptomyces gilvosporeus F607, a Capable Producer of Natamycin.</title>
        <authorList>
            <person name="Zong G."/>
            <person name="Zhong C."/>
            <person name="Fu J."/>
            <person name="Qin R."/>
            <person name="Cao G."/>
        </authorList>
    </citation>
    <scope>NUCLEOTIDE SEQUENCE [LARGE SCALE GENOMIC DNA]</scope>
    <source>
        <strain evidence="2 3">F607</strain>
    </source>
</reference>
<dbReference type="InterPro" id="IPR050266">
    <property type="entry name" value="AB_hydrolase_sf"/>
</dbReference>
<sequence>MATGIITKDHAVPHTSTNPANLNESVELFVREYDGTKPSHSSEAVLMLHGRSIPALPGFDLEHGRHDKYSWSKDLADAGYDVFIMDLQGSGRSTRPKMKNPCNANPAQQQDILVPNPLSAPCSPDYTSQLNNSQSDWDELDTVIKFIQHQSGVSKVRLIGWSAAAFVMGPYAVQHPQNVESLLLLAPIFPPQGRASKSGTDFGAPVALPVSTPAALFGFPMNLGTKDAFASSWDRELHCANQREPGMVDVVWDATMDNDAVGSGWGPMEDGVAQGVNRIRNSYWWGWNSATVPLHGTLGGDVPVCIVYGELDTQANTPVASGPLLHFSVPALYEAIPGTKKLMFRVACTGHLMVWERQSKFLHHMSRQWLKQGTVEGLSSGSYFRDEDGVIMPAG</sequence>
<dbReference type="PANTHER" id="PTHR43798">
    <property type="entry name" value="MONOACYLGLYCEROL LIPASE"/>
    <property type="match status" value="1"/>
</dbReference>
<dbReference type="STRING" id="553510.B1H19_32870"/>
<organism evidence="2 3">
    <name type="scientific">Streptomyces gilvosporeus</name>
    <dbReference type="NCBI Taxonomy" id="553510"/>
    <lineage>
        <taxon>Bacteria</taxon>
        <taxon>Bacillati</taxon>
        <taxon>Actinomycetota</taxon>
        <taxon>Actinomycetes</taxon>
        <taxon>Kitasatosporales</taxon>
        <taxon>Streptomycetaceae</taxon>
        <taxon>Streptomyces</taxon>
    </lineage>
</organism>
<evidence type="ECO:0000313" key="3">
    <source>
        <dbReference type="Proteomes" id="UP000192726"/>
    </source>
</evidence>
<evidence type="ECO:0000313" key="2">
    <source>
        <dbReference type="EMBL" id="ARF58341.1"/>
    </source>
</evidence>
<dbReference type="InterPro" id="IPR029058">
    <property type="entry name" value="AB_hydrolase_fold"/>
</dbReference>
<evidence type="ECO:0000259" key="1">
    <source>
        <dbReference type="Pfam" id="PF00561"/>
    </source>
</evidence>
<dbReference type="InterPro" id="IPR000073">
    <property type="entry name" value="AB_hydrolase_1"/>
</dbReference>
<dbReference type="PANTHER" id="PTHR43798:SF33">
    <property type="entry name" value="HYDROLASE, PUTATIVE (AFU_ORTHOLOGUE AFUA_2G14860)-RELATED"/>
    <property type="match status" value="1"/>
</dbReference>
<name>A0A1V0TZL1_9ACTN</name>
<gene>
    <name evidence="2" type="ORF">B1H19_32870</name>
</gene>
<dbReference type="Proteomes" id="UP000192726">
    <property type="component" value="Chromosome"/>
</dbReference>
<dbReference type="KEGG" id="sgv:B1H19_32870"/>
<dbReference type="OrthoDB" id="4298576at2"/>
<proteinExistence type="predicted"/>